<dbReference type="OrthoDB" id="9809977at2"/>
<feature type="transmembrane region" description="Helical" evidence="1">
    <location>
        <begin position="223"/>
        <end position="243"/>
    </location>
</feature>
<feature type="transmembrane region" description="Helical" evidence="1">
    <location>
        <begin position="52"/>
        <end position="74"/>
    </location>
</feature>
<feature type="transmembrane region" description="Helical" evidence="1">
    <location>
        <begin position="145"/>
        <end position="167"/>
    </location>
</feature>
<sequence length="449" mass="48393">MTSPARLTAPWWITPAGALSLLVPVTLLLTWRLDDQAFRLFYRSSKSVTDSTLLLIAVAALVLAGVATATAVLAPRSRRALIPVPGVVPDRLAAAAQGLFWVTVGGYVLYTGAGIANGLDPAAVVQALVTQENYSGQAKEALQGIAGVTSLTQVGIAFVVVATWVLVTRWERRLAWQLAVVLLLSLVRSFVASERLALVEVAVPAVAIVVLAAARSRVRARRLAASLAPVVLTPLVFVLFAAFEYSRSWQFFKTRTDESFPVFALIRLVGYYATSYNNGQLHLDHDPFPGRLPLDSVAAFWTAPGISQLDLYDRLSAPAPAVSQDVLERFGNPEFNNPGGFTTPFVDFGTVGGLLFFVVVGVVIGLLFRGFLEGSPVGALLYPMVVTGLFDLPRYLYWTQGRVVPAVLALLVVALYVGRPATKRRAPHLRSARDRLPTPAHAVLVGGRR</sequence>
<dbReference type="RefSeq" id="WP_133379007.1">
    <property type="nucleotide sequence ID" value="NZ_FMUH01000001.1"/>
</dbReference>
<keyword evidence="3" id="KW-1185">Reference proteome</keyword>
<evidence type="ECO:0000256" key="1">
    <source>
        <dbReference type="SAM" id="Phobius"/>
    </source>
</evidence>
<organism evidence="2 3">
    <name type="scientific">Klenkia marina</name>
    <dbReference type="NCBI Taxonomy" id="1960309"/>
    <lineage>
        <taxon>Bacteria</taxon>
        <taxon>Bacillati</taxon>
        <taxon>Actinomycetota</taxon>
        <taxon>Actinomycetes</taxon>
        <taxon>Geodermatophilales</taxon>
        <taxon>Geodermatophilaceae</taxon>
        <taxon>Klenkia</taxon>
    </lineage>
</organism>
<dbReference type="Proteomes" id="UP000198981">
    <property type="component" value="Unassembled WGS sequence"/>
</dbReference>
<proteinExistence type="predicted"/>
<feature type="transmembrane region" description="Helical" evidence="1">
    <location>
        <begin position="348"/>
        <end position="368"/>
    </location>
</feature>
<name>A0A1G4XFV0_9ACTN</name>
<accession>A0A1G4XFV0</accession>
<reference evidence="3" key="1">
    <citation type="submission" date="2016-10" db="EMBL/GenBank/DDBJ databases">
        <authorList>
            <person name="Varghese N."/>
            <person name="Submissions S."/>
        </authorList>
    </citation>
    <scope>NUCLEOTIDE SEQUENCE [LARGE SCALE GENOMIC DNA]</scope>
    <source>
        <strain evidence="3">DSM 45722</strain>
    </source>
</reference>
<evidence type="ECO:0000313" key="2">
    <source>
        <dbReference type="EMBL" id="SCX40110.1"/>
    </source>
</evidence>
<keyword evidence="1" id="KW-1133">Transmembrane helix</keyword>
<dbReference type="EMBL" id="FMUH01000001">
    <property type="protein sequence ID" value="SCX40110.1"/>
    <property type="molecule type" value="Genomic_DNA"/>
</dbReference>
<feature type="transmembrane region" description="Helical" evidence="1">
    <location>
        <begin position="380"/>
        <end position="397"/>
    </location>
</feature>
<feature type="transmembrane region" description="Helical" evidence="1">
    <location>
        <begin position="197"/>
        <end position="214"/>
    </location>
</feature>
<feature type="transmembrane region" description="Helical" evidence="1">
    <location>
        <begin position="403"/>
        <end position="421"/>
    </location>
</feature>
<feature type="transmembrane region" description="Helical" evidence="1">
    <location>
        <begin position="12"/>
        <end position="31"/>
    </location>
</feature>
<evidence type="ECO:0000313" key="3">
    <source>
        <dbReference type="Proteomes" id="UP000198981"/>
    </source>
</evidence>
<keyword evidence="1" id="KW-0812">Transmembrane</keyword>
<dbReference type="AlphaFoldDB" id="A0A1G4XFV0"/>
<gene>
    <name evidence="2" type="ORF">SAMN03159343_0883</name>
</gene>
<dbReference type="STRING" id="1960309.SAMN03159343_0883"/>
<protein>
    <submittedName>
        <fullName evidence="2">Oligosaccharide repeat unit polymerase</fullName>
    </submittedName>
</protein>
<feature type="transmembrane region" description="Helical" evidence="1">
    <location>
        <begin position="174"/>
        <end position="191"/>
    </location>
</feature>
<keyword evidence="1" id="KW-0472">Membrane</keyword>